<accession>A0A8H5HGG5</accession>
<dbReference type="PANTHER" id="PTHR18867">
    <property type="entry name" value="RAD50"/>
    <property type="match status" value="1"/>
</dbReference>
<keyword evidence="8" id="KW-0547">Nucleotide-binding</keyword>
<keyword evidence="11" id="KW-0862">Zinc</keyword>
<evidence type="ECO:0000256" key="8">
    <source>
        <dbReference type="ARBA" id="ARBA00022741"/>
    </source>
</evidence>
<keyword evidence="7" id="KW-0479">Metal-binding</keyword>
<feature type="domain" description="Rad50/SbcC-type AAA" evidence="20">
    <location>
        <begin position="39"/>
        <end position="270"/>
    </location>
</feature>
<evidence type="ECO:0000256" key="19">
    <source>
        <dbReference type="SAM" id="Coils"/>
    </source>
</evidence>
<evidence type="ECO:0000256" key="9">
    <source>
        <dbReference type="ARBA" id="ARBA00022763"/>
    </source>
</evidence>
<dbReference type="GO" id="GO:0000722">
    <property type="term" value="P:telomere maintenance via recombination"/>
    <property type="evidence" value="ECO:0007669"/>
    <property type="project" value="TreeGrafter"/>
</dbReference>
<evidence type="ECO:0000256" key="12">
    <source>
        <dbReference type="ARBA" id="ARBA00022840"/>
    </source>
</evidence>
<comment type="cofactor">
    <cofactor evidence="1">
        <name>Zn(2+)</name>
        <dbReference type="ChEBI" id="CHEBI:29105"/>
    </cofactor>
</comment>
<evidence type="ECO:0000256" key="10">
    <source>
        <dbReference type="ARBA" id="ARBA00022801"/>
    </source>
</evidence>
<dbReference type="Pfam" id="PF13558">
    <property type="entry name" value="SbcC_Walker_B"/>
    <property type="match status" value="1"/>
</dbReference>
<evidence type="ECO:0000313" key="21">
    <source>
        <dbReference type="EMBL" id="KAF5382729.1"/>
    </source>
</evidence>
<gene>
    <name evidence="21" type="ORF">D9615_002851</name>
</gene>
<feature type="coiled-coil region" evidence="19">
    <location>
        <begin position="770"/>
        <end position="992"/>
    </location>
</feature>
<evidence type="ECO:0000256" key="13">
    <source>
        <dbReference type="ARBA" id="ARBA00022842"/>
    </source>
</evidence>
<evidence type="ECO:0000259" key="20">
    <source>
        <dbReference type="Pfam" id="PF13476"/>
    </source>
</evidence>
<dbReference type="GO" id="GO:0043047">
    <property type="term" value="F:single-stranded telomeric DNA binding"/>
    <property type="evidence" value="ECO:0007669"/>
    <property type="project" value="TreeGrafter"/>
</dbReference>
<evidence type="ECO:0000256" key="2">
    <source>
        <dbReference type="ARBA" id="ARBA00004123"/>
    </source>
</evidence>
<comment type="similarity">
    <text evidence="4">Belongs to the SMC family. RAD50 subfamily.</text>
</comment>
<comment type="subcellular location">
    <subcellularLocation>
        <location evidence="3">Chromosome</location>
    </subcellularLocation>
    <subcellularLocation>
        <location evidence="2">Nucleus</location>
    </subcellularLocation>
</comment>
<dbReference type="FunFam" id="3.40.50.300:FF:001195">
    <property type="entry name" value="DNA repair protein rad50"/>
    <property type="match status" value="1"/>
</dbReference>
<dbReference type="PANTHER" id="PTHR18867:SF12">
    <property type="entry name" value="DNA REPAIR PROTEIN RAD50"/>
    <property type="match status" value="1"/>
</dbReference>
<dbReference type="GO" id="GO:0000794">
    <property type="term" value="C:condensed nuclear chromosome"/>
    <property type="evidence" value="ECO:0007669"/>
    <property type="project" value="TreeGrafter"/>
</dbReference>
<keyword evidence="9" id="KW-0227">DNA damage</keyword>
<dbReference type="GO" id="GO:0030870">
    <property type="term" value="C:Mre11 complex"/>
    <property type="evidence" value="ECO:0007669"/>
    <property type="project" value="InterPro"/>
</dbReference>
<keyword evidence="13" id="KW-0460">Magnesium</keyword>
<evidence type="ECO:0000256" key="3">
    <source>
        <dbReference type="ARBA" id="ARBA00004286"/>
    </source>
</evidence>
<keyword evidence="10" id="KW-0378">Hydrolase</keyword>
<evidence type="ECO:0000256" key="16">
    <source>
        <dbReference type="ARBA" id="ARBA00023242"/>
    </source>
</evidence>
<dbReference type="GO" id="GO:0007004">
    <property type="term" value="P:telomere maintenance via telomerase"/>
    <property type="evidence" value="ECO:0007669"/>
    <property type="project" value="TreeGrafter"/>
</dbReference>
<feature type="coiled-coil region" evidence="19">
    <location>
        <begin position="240"/>
        <end position="385"/>
    </location>
</feature>
<feature type="coiled-coil region" evidence="19">
    <location>
        <begin position="452"/>
        <end position="586"/>
    </location>
</feature>
<dbReference type="InterPro" id="IPR004584">
    <property type="entry name" value="Rad50_eukaryotes"/>
</dbReference>
<dbReference type="GO" id="GO:0005524">
    <property type="term" value="F:ATP binding"/>
    <property type="evidence" value="ECO:0007669"/>
    <property type="project" value="UniProtKB-KW"/>
</dbReference>
<keyword evidence="6" id="KW-0158">Chromosome</keyword>
<reference evidence="21 22" key="1">
    <citation type="journal article" date="2020" name="ISME J.">
        <title>Uncovering the hidden diversity of litter-decomposition mechanisms in mushroom-forming fungi.</title>
        <authorList>
            <person name="Floudas D."/>
            <person name="Bentzer J."/>
            <person name="Ahren D."/>
            <person name="Johansson T."/>
            <person name="Persson P."/>
            <person name="Tunlid A."/>
        </authorList>
    </citation>
    <scope>NUCLEOTIDE SEQUENCE [LARGE SCALE GENOMIC DNA]</scope>
    <source>
        <strain evidence="21 22">CBS 661.87</strain>
    </source>
</reference>
<evidence type="ECO:0000256" key="1">
    <source>
        <dbReference type="ARBA" id="ARBA00001947"/>
    </source>
</evidence>
<protein>
    <recommendedName>
        <fullName evidence="5">DNA repair protein RAD50</fullName>
    </recommendedName>
</protein>
<dbReference type="NCBIfam" id="TIGR00606">
    <property type="entry name" value="rad50"/>
    <property type="match status" value="1"/>
</dbReference>
<evidence type="ECO:0000256" key="4">
    <source>
        <dbReference type="ARBA" id="ARBA00009439"/>
    </source>
</evidence>
<dbReference type="GO" id="GO:0007127">
    <property type="term" value="P:meiosis I"/>
    <property type="evidence" value="ECO:0007669"/>
    <property type="project" value="UniProtKB-ARBA"/>
</dbReference>
<evidence type="ECO:0000256" key="11">
    <source>
        <dbReference type="ARBA" id="ARBA00022833"/>
    </source>
</evidence>
<evidence type="ECO:0000256" key="5">
    <source>
        <dbReference type="ARBA" id="ARBA00017893"/>
    </source>
</evidence>
<dbReference type="GO" id="GO:0003691">
    <property type="term" value="F:double-stranded telomeric DNA binding"/>
    <property type="evidence" value="ECO:0007669"/>
    <property type="project" value="TreeGrafter"/>
</dbReference>
<evidence type="ECO:0000256" key="15">
    <source>
        <dbReference type="ARBA" id="ARBA00023204"/>
    </source>
</evidence>
<evidence type="ECO:0000256" key="14">
    <source>
        <dbReference type="ARBA" id="ARBA00023054"/>
    </source>
</evidence>
<keyword evidence="14 19" id="KW-0175">Coiled coil</keyword>
<feature type="coiled-coil region" evidence="19">
    <location>
        <begin position="1094"/>
        <end position="1156"/>
    </location>
</feature>
<dbReference type="GO" id="GO:0051880">
    <property type="term" value="F:G-quadruplex DNA binding"/>
    <property type="evidence" value="ECO:0007669"/>
    <property type="project" value="TreeGrafter"/>
</dbReference>
<evidence type="ECO:0000256" key="6">
    <source>
        <dbReference type="ARBA" id="ARBA00022454"/>
    </source>
</evidence>
<dbReference type="GO" id="GO:0006303">
    <property type="term" value="P:double-strand break repair via nonhomologous end joining"/>
    <property type="evidence" value="ECO:0007669"/>
    <property type="project" value="UniProtKB-ARBA"/>
</dbReference>
<evidence type="ECO:0000256" key="18">
    <source>
        <dbReference type="ARBA" id="ARBA00049360"/>
    </source>
</evidence>
<keyword evidence="16" id="KW-0539">Nucleus</keyword>
<keyword evidence="15" id="KW-0234">DNA repair</keyword>
<dbReference type="EMBL" id="JAACJP010000008">
    <property type="protein sequence ID" value="KAF5382729.1"/>
    <property type="molecule type" value="Genomic_DNA"/>
</dbReference>
<keyword evidence="22" id="KW-1185">Reference proteome</keyword>
<name>A0A8H5HGG5_9AGAR</name>
<evidence type="ECO:0000256" key="17">
    <source>
        <dbReference type="ARBA" id="ARBA00023254"/>
    </source>
</evidence>
<keyword evidence="17" id="KW-0469">Meiosis</keyword>
<dbReference type="GO" id="GO:0046872">
    <property type="term" value="F:metal ion binding"/>
    <property type="evidence" value="ECO:0007669"/>
    <property type="project" value="UniProtKB-KW"/>
</dbReference>
<evidence type="ECO:0000256" key="7">
    <source>
        <dbReference type="ARBA" id="ARBA00022723"/>
    </source>
</evidence>
<dbReference type="InterPro" id="IPR027417">
    <property type="entry name" value="P-loop_NTPase"/>
</dbReference>
<comment type="catalytic activity">
    <reaction evidence="18">
        <text>ATP + H2O = ADP + phosphate + H(+)</text>
        <dbReference type="Rhea" id="RHEA:13065"/>
        <dbReference type="ChEBI" id="CHEBI:15377"/>
        <dbReference type="ChEBI" id="CHEBI:15378"/>
        <dbReference type="ChEBI" id="CHEBI:30616"/>
        <dbReference type="ChEBI" id="CHEBI:43474"/>
        <dbReference type="ChEBI" id="CHEBI:456216"/>
    </reaction>
</comment>
<keyword evidence="12" id="KW-0067">ATP-binding</keyword>
<feature type="coiled-coil region" evidence="19">
    <location>
        <begin position="1024"/>
        <end position="1058"/>
    </location>
</feature>
<sequence>MTTAAYESATGVRVTATSGVTGRVQGPLRRRPSMACLNKLAIRGIRSFDDKQISVIEFFTPVTVIVGHNGSGKTTIIECLKYATTGDQPPNTRGGAFVHDPKMANEKEVKAQVKLRFHAANGTRMLAVRNLSVTVKKTSGFTMKTLESILALADGNADKGGKRGVISTKCAEMDTEIPQLLGVSKAVLENVIFCHQEESYWPLAEPSALKKKFDDIFEATRYTKALDNIKSLRKDRVADLKAENERLQSLSREKAHADKLKERISQLNSTIAAKQVEYEETKKEYDAIVEANQKFYDYATKFRELYVKINALEEKKQRLQADLDEAKLNLQEVVGTDEELNSRLKHFDDHINAQRQKKRLEDTRKQDLEDELINVRKQHTDLVAQHGGLVAEAEVCDLSKSLIEPDNNRYWDQAQNQRLSDREQLIHEISEKHSIKGFSISPLAREKVVEFLSRLSETKNKHRMELEKFQSDLRAKTEEYTRKQRLLDNELGRHRLEKDNLRDQIGERQRSIVNAERTLENQISLPSQLKTLQGDIEEKQARLTKVKADMGAAQYESRLTELTGKGKGLEEKREQLNSEIRTLSLQSDVRARLNLARADVKSKNAEILNILELTNVKIHKLAPGKKVTAETLEREVNRLSVEREQKHTELETLSSAANNSLQKADATISNLKAQLKAKKDELKALERKLKNEVEQETLDGAIKEAAGELGHRKQLDGNLSGGSAIYESLLRTGKQKKLCTACNRHLNDQEFIVFEKYLQEMMKKASPQAIAENRHEMTEWEAELERLQNLRPVQAARDQMKAKELPALEKEIRQHEDAYPDISREAEEAIENLDTVKRELKDILVLKDHVKAVIRLQADIGRAETDIANLESDLLTTGSTKTADDVQVELDEASAELEKQQLMSERERQKDAVRTIENSLHSMELKERDLTNEIRDKHALEKRMEEMKQEITAFTTRMKDLDISISEARAPIEALEEEHRKTQNDLNSRITQAQHAAQEFNSSADKLALINKGVERRDRRARQLEECAQNIEHHDRELKRLTESIDAARETIKEIDKEINASGASVANYRDNIRVRKLAREIIETQAEIDSHDMNEAAKAKRNFEDKYGKAKEKENQLHTSYSHIAGEVSSHQSQLKSWESDLRDFKDINKKYTEQLIQVKMSDMANSDLEKYAKALDNAIMKYHGLKMEEVNDTMRHLWNKTYQGTDIDGIKIRSDVEGGASKRSYNYRVVMTKDQVEMDMRGRCSAGQKMLASIIIRLALSDSFGQNCGILALDEPTNALDTENIDALAASLVDIINERKSHSNFQLIIITHDENFLRKLGQSDVMEYYWSVVIFVY</sequence>
<dbReference type="Proteomes" id="UP000565441">
    <property type="component" value="Unassembled WGS sequence"/>
</dbReference>
<comment type="caution">
    <text evidence="21">The sequence shown here is derived from an EMBL/GenBank/DDBJ whole genome shotgun (WGS) entry which is preliminary data.</text>
</comment>
<dbReference type="Pfam" id="PF13476">
    <property type="entry name" value="AAA_23"/>
    <property type="match status" value="1"/>
</dbReference>
<dbReference type="Gene3D" id="3.40.50.300">
    <property type="entry name" value="P-loop containing nucleotide triphosphate hydrolases"/>
    <property type="match status" value="2"/>
</dbReference>
<dbReference type="SUPFAM" id="SSF52540">
    <property type="entry name" value="P-loop containing nucleoside triphosphate hydrolases"/>
    <property type="match status" value="1"/>
</dbReference>
<dbReference type="GO" id="GO:0016887">
    <property type="term" value="F:ATP hydrolysis activity"/>
    <property type="evidence" value="ECO:0007669"/>
    <property type="project" value="InterPro"/>
</dbReference>
<dbReference type="InterPro" id="IPR038729">
    <property type="entry name" value="Rad50/SbcC_AAA"/>
</dbReference>
<dbReference type="GO" id="GO:0070192">
    <property type="term" value="P:chromosome organization involved in meiotic cell cycle"/>
    <property type="evidence" value="ECO:0007669"/>
    <property type="project" value="TreeGrafter"/>
</dbReference>
<evidence type="ECO:0000313" key="22">
    <source>
        <dbReference type="Proteomes" id="UP000565441"/>
    </source>
</evidence>
<dbReference type="OrthoDB" id="18797at2759"/>
<dbReference type="FunFam" id="3.40.50.300:FF:000593">
    <property type="entry name" value="DNA repair protein RAD50"/>
    <property type="match status" value="1"/>
</dbReference>
<proteinExistence type="inferred from homology"/>
<organism evidence="21 22">
    <name type="scientific">Tricholomella constricta</name>
    <dbReference type="NCBI Taxonomy" id="117010"/>
    <lineage>
        <taxon>Eukaryota</taxon>
        <taxon>Fungi</taxon>
        <taxon>Dikarya</taxon>
        <taxon>Basidiomycota</taxon>
        <taxon>Agaricomycotina</taxon>
        <taxon>Agaricomycetes</taxon>
        <taxon>Agaricomycetidae</taxon>
        <taxon>Agaricales</taxon>
        <taxon>Tricholomatineae</taxon>
        <taxon>Lyophyllaceae</taxon>
        <taxon>Tricholomella</taxon>
    </lineage>
</organism>
<feature type="coiled-coil region" evidence="19">
    <location>
        <begin position="629"/>
        <end position="699"/>
    </location>
</feature>